<keyword evidence="2" id="KW-1185">Reference proteome</keyword>
<dbReference type="RefSeq" id="WP_088260071.1">
    <property type="nucleotide sequence ID" value="NZ_NIDE01000019.1"/>
</dbReference>
<gene>
    <name evidence="1" type="ORF">FRUB_09685</name>
</gene>
<protein>
    <recommendedName>
        <fullName evidence="3">YbaB/EbfC family nucleoid-associated protein</fullName>
    </recommendedName>
</protein>
<dbReference type="EMBL" id="NIDE01000019">
    <property type="protein sequence ID" value="OWK34843.1"/>
    <property type="molecule type" value="Genomic_DNA"/>
</dbReference>
<proteinExistence type="predicted"/>
<accession>A0A225D1P6</accession>
<sequence length="79" mass="8233">MVTVKASGRMEIISCRLSDDAAKLADREMLEDLITAATNQALTKVREQLAAETAKIAANFGLPPDMLSGLGGGLFPGLG</sequence>
<organism evidence="1 2">
    <name type="scientific">Fimbriiglobus ruber</name>
    <dbReference type="NCBI Taxonomy" id="1908690"/>
    <lineage>
        <taxon>Bacteria</taxon>
        <taxon>Pseudomonadati</taxon>
        <taxon>Planctomycetota</taxon>
        <taxon>Planctomycetia</taxon>
        <taxon>Gemmatales</taxon>
        <taxon>Gemmataceae</taxon>
        <taxon>Fimbriiglobus</taxon>
    </lineage>
</organism>
<dbReference type="SUPFAM" id="SSF82607">
    <property type="entry name" value="YbaB-like"/>
    <property type="match status" value="1"/>
</dbReference>
<evidence type="ECO:0000313" key="2">
    <source>
        <dbReference type="Proteomes" id="UP000214646"/>
    </source>
</evidence>
<dbReference type="Pfam" id="PF02575">
    <property type="entry name" value="YbaB_DNA_bd"/>
    <property type="match status" value="1"/>
</dbReference>
<dbReference type="OrthoDB" id="288497at2"/>
<evidence type="ECO:0008006" key="3">
    <source>
        <dbReference type="Google" id="ProtNLM"/>
    </source>
</evidence>
<dbReference type="PIRSF" id="PIRSF004555">
    <property type="entry name" value="UCP004555"/>
    <property type="match status" value="1"/>
</dbReference>
<dbReference type="AlphaFoldDB" id="A0A225D1P6"/>
<name>A0A225D1P6_9BACT</name>
<dbReference type="Proteomes" id="UP000214646">
    <property type="component" value="Unassembled WGS sequence"/>
</dbReference>
<dbReference type="InterPro" id="IPR036894">
    <property type="entry name" value="YbaB-like_sf"/>
</dbReference>
<dbReference type="InterPro" id="IPR004401">
    <property type="entry name" value="YbaB/EbfC"/>
</dbReference>
<evidence type="ECO:0000313" key="1">
    <source>
        <dbReference type="EMBL" id="OWK34843.1"/>
    </source>
</evidence>
<dbReference type="GO" id="GO:0003677">
    <property type="term" value="F:DNA binding"/>
    <property type="evidence" value="ECO:0007669"/>
    <property type="project" value="InterPro"/>
</dbReference>
<reference evidence="2" key="1">
    <citation type="submission" date="2017-06" db="EMBL/GenBank/DDBJ databases">
        <title>Genome analysis of Fimbriiglobus ruber SP5, the first member of the order Planctomycetales with confirmed chitinolytic capability.</title>
        <authorList>
            <person name="Ravin N.V."/>
            <person name="Rakitin A.L."/>
            <person name="Ivanova A.A."/>
            <person name="Beletsky A.V."/>
            <person name="Kulichevskaya I.S."/>
            <person name="Mardanov A.V."/>
            <person name="Dedysh S.N."/>
        </authorList>
    </citation>
    <scope>NUCLEOTIDE SEQUENCE [LARGE SCALE GENOMIC DNA]</scope>
    <source>
        <strain evidence="2">SP5</strain>
    </source>
</reference>
<dbReference type="Gene3D" id="3.30.1310.10">
    <property type="entry name" value="Nucleoid-associated protein YbaB-like domain"/>
    <property type="match status" value="1"/>
</dbReference>
<comment type="caution">
    <text evidence="1">The sequence shown here is derived from an EMBL/GenBank/DDBJ whole genome shotgun (WGS) entry which is preliminary data.</text>
</comment>